<reference evidence="2" key="1">
    <citation type="journal article" date="2020" name="Stud. Mycol.">
        <title>101 Dothideomycetes genomes: a test case for predicting lifestyles and emergence of pathogens.</title>
        <authorList>
            <person name="Haridas S."/>
            <person name="Albert R."/>
            <person name="Binder M."/>
            <person name="Bloem J."/>
            <person name="Labutti K."/>
            <person name="Salamov A."/>
            <person name="Andreopoulos B."/>
            <person name="Baker S."/>
            <person name="Barry K."/>
            <person name="Bills G."/>
            <person name="Bluhm B."/>
            <person name="Cannon C."/>
            <person name="Castanera R."/>
            <person name="Culley D."/>
            <person name="Daum C."/>
            <person name="Ezra D."/>
            <person name="Gonzalez J."/>
            <person name="Henrissat B."/>
            <person name="Kuo A."/>
            <person name="Liang C."/>
            <person name="Lipzen A."/>
            <person name="Lutzoni F."/>
            <person name="Magnuson J."/>
            <person name="Mondo S."/>
            <person name="Nolan M."/>
            <person name="Ohm R."/>
            <person name="Pangilinan J."/>
            <person name="Park H.-J."/>
            <person name="Ramirez L."/>
            <person name="Alfaro M."/>
            <person name="Sun H."/>
            <person name="Tritt A."/>
            <person name="Yoshinaga Y."/>
            <person name="Zwiers L.-H."/>
            <person name="Turgeon B."/>
            <person name="Goodwin S."/>
            <person name="Spatafora J."/>
            <person name="Crous P."/>
            <person name="Grigoriev I."/>
        </authorList>
    </citation>
    <scope>NUCLEOTIDE SEQUENCE</scope>
    <source>
        <strain evidence="2">CBS 119925</strain>
    </source>
</reference>
<gene>
    <name evidence="2" type="ORF">M011DRAFT_471630</name>
</gene>
<feature type="region of interest" description="Disordered" evidence="1">
    <location>
        <begin position="1"/>
        <end position="32"/>
    </location>
</feature>
<sequence length="161" mass="17647">MAPGRSSSINSPATSNSTPSGKHKQTDKLAPKKIKVDDAAGTKYKSLVSHLGNQLSNLWIASSEKKLLGGEFDAYEVARKLAIVLRYEREDVLALNFDFLHIIITSDPNGYSPAVVSVVSNEQPGEVKNYFTMTANRLQTTTLADFSQAVDEKVQKILSFK</sequence>
<proteinExistence type="predicted"/>
<dbReference type="EMBL" id="MU006600">
    <property type="protein sequence ID" value="KAF2743090.1"/>
    <property type="molecule type" value="Genomic_DNA"/>
</dbReference>
<name>A0A6A6V0B1_9PLEO</name>
<evidence type="ECO:0000313" key="2">
    <source>
        <dbReference type="EMBL" id="KAF2743090.1"/>
    </source>
</evidence>
<dbReference type="AlphaFoldDB" id="A0A6A6V0B1"/>
<evidence type="ECO:0000313" key="3">
    <source>
        <dbReference type="Proteomes" id="UP000799440"/>
    </source>
</evidence>
<protein>
    <submittedName>
        <fullName evidence="2">Uncharacterized protein</fullName>
    </submittedName>
</protein>
<dbReference type="Proteomes" id="UP000799440">
    <property type="component" value="Unassembled WGS sequence"/>
</dbReference>
<evidence type="ECO:0000256" key="1">
    <source>
        <dbReference type="SAM" id="MobiDB-lite"/>
    </source>
</evidence>
<accession>A0A6A6V0B1</accession>
<organism evidence="2 3">
    <name type="scientific">Sporormia fimetaria CBS 119925</name>
    <dbReference type="NCBI Taxonomy" id="1340428"/>
    <lineage>
        <taxon>Eukaryota</taxon>
        <taxon>Fungi</taxon>
        <taxon>Dikarya</taxon>
        <taxon>Ascomycota</taxon>
        <taxon>Pezizomycotina</taxon>
        <taxon>Dothideomycetes</taxon>
        <taxon>Pleosporomycetidae</taxon>
        <taxon>Pleosporales</taxon>
        <taxon>Sporormiaceae</taxon>
        <taxon>Sporormia</taxon>
    </lineage>
</organism>
<feature type="compositionally biased region" description="Low complexity" evidence="1">
    <location>
        <begin position="1"/>
        <end position="20"/>
    </location>
</feature>
<keyword evidence="3" id="KW-1185">Reference proteome</keyword>